<gene>
    <name evidence="2" type="ORF">M5K25_011046</name>
</gene>
<feature type="compositionally biased region" description="Polar residues" evidence="1">
    <location>
        <begin position="116"/>
        <end position="138"/>
    </location>
</feature>
<name>A0ABD0V8Q8_DENTH</name>
<protein>
    <recommendedName>
        <fullName evidence="4">DUF4283 domain-containing protein</fullName>
    </recommendedName>
</protein>
<feature type="compositionally biased region" description="Low complexity" evidence="1">
    <location>
        <begin position="160"/>
        <end position="175"/>
    </location>
</feature>
<feature type="region of interest" description="Disordered" evidence="1">
    <location>
        <begin position="261"/>
        <end position="301"/>
    </location>
</feature>
<evidence type="ECO:0000256" key="1">
    <source>
        <dbReference type="SAM" id="MobiDB-lite"/>
    </source>
</evidence>
<keyword evidence="3" id="KW-1185">Reference proteome</keyword>
<evidence type="ECO:0000313" key="3">
    <source>
        <dbReference type="Proteomes" id="UP001552299"/>
    </source>
</evidence>
<dbReference type="EMBL" id="JANQDX010000009">
    <property type="protein sequence ID" value="KAL0918987.1"/>
    <property type="molecule type" value="Genomic_DNA"/>
</dbReference>
<feature type="region of interest" description="Disordered" evidence="1">
    <location>
        <begin position="116"/>
        <end position="202"/>
    </location>
</feature>
<dbReference type="PANTHER" id="PTHR31286">
    <property type="entry name" value="GLYCINE-RICH CELL WALL STRUCTURAL PROTEIN 1.8-LIKE"/>
    <property type="match status" value="1"/>
</dbReference>
<feature type="compositionally biased region" description="Basic and acidic residues" evidence="1">
    <location>
        <begin position="270"/>
        <end position="284"/>
    </location>
</feature>
<comment type="caution">
    <text evidence="2">The sequence shown here is derived from an EMBL/GenBank/DDBJ whole genome shotgun (WGS) entry which is preliminary data.</text>
</comment>
<evidence type="ECO:0008006" key="4">
    <source>
        <dbReference type="Google" id="ProtNLM"/>
    </source>
</evidence>
<sequence>MDPRFRPKRENFTLVPIWIKIHDLPLVCWNFEGIFRIASKVGIPLAVDVLAAHRTRLTFARVCMQVSNSATYPKEILISLDGEVCNLKVQYEWRPSPCEFCSSLAHLSSLCPSKLNNPENPSGPTNNSSYRATSSRGRSLTKKPKGRKHSANPGNYNNLQQPCQQQASHQQAVQSHNHRDTPSTSNNTLDQNPTDPSAGTNAENLSQVWQGNLPSATTPFIEVPADSFSDKDPIFSSILNLNSPTDEANGPPPMSQLPGLVAPDGVLSPNKREEKEKKMRKETNLRLGGGRNGSAGADRALGSDSTREVEQGCQGSLAAVAWERAGGGFVWAGSEERTTEVGVFWPRVFEQEGSNESQTEWEVRASACWGFRLVFTRERSSSGVG</sequence>
<accession>A0ABD0V8Q8</accession>
<proteinExistence type="predicted"/>
<dbReference type="AlphaFoldDB" id="A0ABD0V8Q8"/>
<feature type="compositionally biased region" description="Polar residues" evidence="1">
    <location>
        <begin position="182"/>
        <end position="202"/>
    </location>
</feature>
<dbReference type="PANTHER" id="PTHR31286:SF180">
    <property type="entry name" value="OS10G0362600 PROTEIN"/>
    <property type="match status" value="1"/>
</dbReference>
<dbReference type="InterPro" id="IPR040256">
    <property type="entry name" value="At4g02000-like"/>
</dbReference>
<reference evidence="2 3" key="1">
    <citation type="journal article" date="2024" name="Plant Biotechnol. J.">
        <title>Dendrobium thyrsiflorum genome and its molecular insights into genes involved in important horticultural traits.</title>
        <authorList>
            <person name="Chen B."/>
            <person name="Wang J.Y."/>
            <person name="Zheng P.J."/>
            <person name="Li K.L."/>
            <person name="Liang Y.M."/>
            <person name="Chen X.F."/>
            <person name="Zhang C."/>
            <person name="Zhao X."/>
            <person name="He X."/>
            <person name="Zhang G.Q."/>
            <person name="Liu Z.J."/>
            <person name="Xu Q."/>
        </authorList>
    </citation>
    <scope>NUCLEOTIDE SEQUENCE [LARGE SCALE GENOMIC DNA]</scope>
    <source>
        <strain evidence="2">GZMU011</strain>
    </source>
</reference>
<dbReference type="Proteomes" id="UP001552299">
    <property type="component" value="Unassembled WGS sequence"/>
</dbReference>
<evidence type="ECO:0000313" key="2">
    <source>
        <dbReference type="EMBL" id="KAL0918987.1"/>
    </source>
</evidence>
<organism evidence="2 3">
    <name type="scientific">Dendrobium thyrsiflorum</name>
    <name type="common">Pinecone-like raceme dendrobium</name>
    <name type="synonym">Orchid</name>
    <dbReference type="NCBI Taxonomy" id="117978"/>
    <lineage>
        <taxon>Eukaryota</taxon>
        <taxon>Viridiplantae</taxon>
        <taxon>Streptophyta</taxon>
        <taxon>Embryophyta</taxon>
        <taxon>Tracheophyta</taxon>
        <taxon>Spermatophyta</taxon>
        <taxon>Magnoliopsida</taxon>
        <taxon>Liliopsida</taxon>
        <taxon>Asparagales</taxon>
        <taxon>Orchidaceae</taxon>
        <taxon>Epidendroideae</taxon>
        <taxon>Malaxideae</taxon>
        <taxon>Dendrobiinae</taxon>
        <taxon>Dendrobium</taxon>
    </lineage>
</organism>
<feature type="compositionally biased region" description="Basic residues" evidence="1">
    <location>
        <begin position="139"/>
        <end position="150"/>
    </location>
</feature>